<comment type="similarity">
    <text evidence="1 9 10">Belongs to the xylose isomerase family.</text>
</comment>
<dbReference type="GO" id="GO:0005737">
    <property type="term" value="C:cytoplasm"/>
    <property type="evidence" value="ECO:0007669"/>
    <property type="project" value="UniProtKB-SubCell"/>
</dbReference>
<comment type="catalytic activity">
    <reaction evidence="8 9 10">
        <text>alpha-D-xylose = alpha-D-xylulofuranose</text>
        <dbReference type="Rhea" id="RHEA:22816"/>
        <dbReference type="ChEBI" id="CHEBI:28518"/>
        <dbReference type="ChEBI" id="CHEBI:188998"/>
        <dbReference type="EC" id="5.3.1.5"/>
    </reaction>
</comment>
<sequence length="436" mass="49006">MSDSRFFSIDRPIAFESADSDTALAFRHYDKDREVAGRRMEDHLRFSACYWHSFTWPGGDPFGGETFLRPWMHGDDAMAMARSKADVAFEMFRLLDVPFFTFHDADVAPEGASLAEFNDNLKAITDLFAQKMETARVELLWGTANLFSHRRYMAGAATNPDPDVFAYAVGQVKAALDATHRLGGANYVCWGGREGYETLLNTDMKRELDQLGRFFTMLVDYKHKIGFEGPILIEPKPREPTKHQYDFDAAAVHAFLQKYDLLGEVRVNLEQNHAILAGHSFEHEIRYAFANDLFGSLDVNRGDDLLGWDTDQFAMDVGELKLVFHELLKHGGFTTGGLNFDAKIRRQSIDPDDLLHAHIASMDACAQGLLGAARMLEEGALEGPLAKRYAGWDTAEAQATLAGERTFEEIAERARTLDPQPVSGLQEYLEGILNRY</sequence>
<feature type="active site" evidence="9">
    <location>
        <position position="103"/>
    </location>
</feature>
<dbReference type="OrthoDB" id="9763981at2"/>
<feature type="active site" evidence="9">
    <location>
        <position position="106"/>
    </location>
</feature>
<evidence type="ECO:0000256" key="3">
    <source>
        <dbReference type="ARBA" id="ARBA00011958"/>
    </source>
</evidence>
<feature type="binding site" evidence="9">
    <location>
        <position position="234"/>
    </location>
    <ligand>
        <name>Mg(2+)</name>
        <dbReference type="ChEBI" id="CHEBI:18420"/>
        <label>1</label>
    </ligand>
</feature>
<dbReference type="GO" id="GO:0000287">
    <property type="term" value="F:magnesium ion binding"/>
    <property type="evidence" value="ECO:0007669"/>
    <property type="project" value="UniProtKB-UniRule"/>
</dbReference>
<dbReference type="PROSITE" id="PS51415">
    <property type="entry name" value="XYLOSE_ISOMERASE"/>
    <property type="match status" value="1"/>
</dbReference>
<dbReference type="Gene3D" id="3.20.20.150">
    <property type="entry name" value="Divalent-metal-dependent TIM barrel enzymes"/>
    <property type="match status" value="1"/>
</dbReference>
<evidence type="ECO:0000256" key="2">
    <source>
        <dbReference type="ARBA" id="ARBA00011881"/>
    </source>
</evidence>
<keyword evidence="5 9" id="KW-0479">Metal-binding</keyword>
<dbReference type="GO" id="GO:0042732">
    <property type="term" value="P:D-xylose metabolic process"/>
    <property type="evidence" value="ECO:0007669"/>
    <property type="project" value="UniProtKB-UniRule"/>
</dbReference>
<accession>A0A506UFD2</accession>
<organism evidence="12 13">
    <name type="scientific">Pararhizobium mangrovi</name>
    <dbReference type="NCBI Taxonomy" id="2590452"/>
    <lineage>
        <taxon>Bacteria</taxon>
        <taxon>Pseudomonadati</taxon>
        <taxon>Pseudomonadota</taxon>
        <taxon>Alphaproteobacteria</taxon>
        <taxon>Hyphomicrobiales</taxon>
        <taxon>Rhizobiaceae</taxon>
        <taxon>Rhizobium/Agrobacterium group</taxon>
        <taxon>Pararhizobium</taxon>
    </lineage>
</organism>
<feature type="binding site" evidence="9">
    <location>
        <position position="311"/>
    </location>
    <ligand>
        <name>Mg(2+)</name>
        <dbReference type="ChEBI" id="CHEBI:18420"/>
        <label>2</label>
    </ligand>
</feature>
<dbReference type="PRINTS" id="PR00688">
    <property type="entry name" value="XYLOSISMRASE"/>
</dbReference>
<dbReference type="PANTHER" id="PTHR48408">
    <property type="match status" value="1"/>
</dbReference>
<comment type="caution">
    <text evidence="12">The sequence shown here is derived from an EMBL/GenBank/DDBJ whole genome shotgun (WGS) entry which is preliminary data.</text>
</comment>
<dbReference type="Proteomes" id="UP000320314">
    <property type="component" value="Unassembled WGS sequence"/>
</dbReference>
<name>A0A506UFD2_9HYPH</name>
<dbReference type="AlphaFoldDB" id="A0A506UFD2"/>
<dbReference type="PANTHER" id="PTHR48408:SF1">
    <property type="entry name" value="XYLOSE ISOMERASE"/>
    <property type="match status" value="1"/>
</dbReference>
<protein>
    <recommendedName>
        <fullName evidence="3 9">Xylose isomerase</fullName>
        <ecNumber evidence="3 9">5.3.1.5</ecNumber>
    </recommendedName>
</protein>
<dbReference type="GO" id="GO:0009045">
    <property type="term" value="F:xylose isomerase activity"/>
    <property type="evidence" value="ECO:0007669"/>
    <property type="project" value="UniProtKB-UniRule"/>
</dbReference>
<dbReference type="EC" id="5.3.1.5" evidence="3 9"/>
<comment type="subunit">
    <text evidence="2 9 11">Homotetramer.</text>
</comment>
<gene>
    <name evidence="9 12" type="primary">xylA</name>
    <name evidence="12" type="ORF">FJU11_01880</name>
</gene>
<feature type="binding site" evidence="9">
    <location>
        <position position="270"/>
    </location>
    <ligand>
        <name>Mg(2+)</name>
        <dbReference type="ChEBI" id="CHEBI:18420"/>
        <label>1</label>
    </ligand>
</feature>
<feature type="binding site" evidence="9">
    <location>
        <position position="309"/>
    </location>
    <ligand>
        <name>Mg(2+)</name>
        <dbReference type="ChEBI" id="CHEBI:18420"/>
        <label>2</label>
    </ligand>
</feature>
<evidence type="ECO:0000313" key="13">
    <source>
        <dbReference type="Proteomes" id="UP000320314"/>
    </source>
</evidence>
<keyword evidence="9" id="KW-0963">Cytoplasm</keyword>
<evidence type="ECO:0000256" key="7">
    <source>
        <dbReference type="ARBA" id="ARBA00023277"/>
    </source>
</evidence>
<keyword evidence="6 9" id="KW-0413">Isomerase</keyword>
<feature type="binding site" evidence="9">
    <location>
        <position position="298"/>
    </location>
    <ligand>
        <name>Mg(2+)</name>
        <dbReference type="ChEBI" id="CHEBI:18420"/>
        <label>1</label>
    </ligand>
</feature>
<keyword evidence="7 9" id="KW-0119">Carbohydrate metabolism</keyword>
<keyword evidence="13" id="KW-1185">Reference proteome</keyword>
<evidence type="ECO:0000256" key="9">
    <source>
        <dbReference type="HAMAP-Rule" id="MF_00455"/>
    </source>
</evidence>
<evidence type="ECO:0000256" key="5">
    <source>
        <dbReference type="ARBA" id="ARBA00022723"/>
    </source>
</evidence>
<evidence type="ECO:0000256" key="4">
    <source>
        <dbReference type="ARBA" id="ARBA00022629"/>
    </source>
</evidence>
<dbReference type="InterPro" id="IPR036237">
    <property type="entry name" value="Xyl_isomerase-like_sf"/>
</dbReference>
<dbReference type="InterPro" id="IPR013452">
    <property type="entry name" value="Xylose_isom_bac"/>
</dbReference>
<evidence type="ECO:0000256" key="10">
    <source>
        <dbReference type="RuleBase" id="RU000609"/>
    </source>
</evidence>
<evidence type="ECO:0000256" key="6">
    <source>
        <dbReference type="ARBA" id="ARBA00023235"/>
    </source>
</evidence>
<evidence type="ECO:0000256" key="1">
    <source>
        <dbReference type="ARBA" id="ARBA00005765"/>
    </source>
</evidence>
<dbReference type="NCBIfam" id="NF003998">
    <property type="entry name" value="PRK05474.1"/>
    <property type="match status" value="1"/>
</dbReference>
<dbReference type="EMBL" id="VHLH01000002">
    <property type="protein sequence ID" value="TPW31961.1"/>
    <property type="molecule type" value="Genomic_DNA"/>
</dbReference>
<keyword evidence="9" id="KW-0460">Magnesium</keyword>
<dbReference type="HAMAP" id="MF_00455">
    <property type="entry name" value="Xylose_isom_A"/>
    <property type="match status" value="1"/>
</dbReference>
<proteinExistence type="inferred from homology"/>
<dbReference type="NCBIfam" id="TIGR02630">
    <property type="entry name" value="xylose_isom_A"/>
    <property type="match status" value="1"/>
</dbReference>
<reference evidence="12 13" key="1">
    <citation type="submission" date="2019-06" db="EMBL/GenBank/DDBJ databases">
        <authorList>
            <person name="Li M."/>
        </authorList>
    </citation>
    <scope>NUCLEOTIDE SEQUENCE [LARGE SCALE GENOMIC DNA]</scope>
    <source>
        <strain evidence="12 13">BGMRC6574</strain>
    </source>
</reference>
<evidence type="ECO:0000256" key="11">
    <source>
        <dbReference type="RuleBase" id="RU000610"/>
    </source>
</evidence>
<feature type="binding site" evidence="9">
    <location>
        <position position="270"/>
    </location>
    <ligand>
        <name>Mg(2+)</name>
        <dbReference type="ChEBI" id="CHEBI:18420"/>
        <label>2</label>
    </ligand>
</feature>
<feature type="binding site" evidence="9">
    <location>
        <position position="341"/>
    </location>
    <ligand>
        <name>Mg(2+)</name>
        <dbReference type="ChEBI" id="CHEBI:18420"/>
        <label>1</label>
    </ligand>
</feature>
<comment type="subcellular location">
    <subcellularLocation>
        <location evidence="9 11">Cytoplasm</location>
    </subcellularLocation>
</comment>
<dbReference type="RefSeq" id="WP_141165318.1">
    <property type="nucleotide sequence ID" value="NZ_VHLH01000002.1"/>
</dbReference>
<dbReference type="InterPro" id="IPR001998">
    <property type="entry name" value="Xylose_isomerase"/>
</dbReference>
<evidence type="ECO:0000313" key="12">
    <source>
        <dbReference type="EMBL" id="TPW31961.1"/>
    </source>
</evidence>
<keyword evidence="4 9" id="KW-0859">Xylose metabolism</keyword>
<evidence type="ECO:0000256" key="8">
    <source>
        <dbReference type="ARBA" id="ARBA00033659"/>
    </source>
</evidence>
<feature type="binding site" evidence="9">
    <location>
        <position position="273"/>
    </location>
    <ligand>
        <name>Mg(2+)</name>
        <dbReference type="ChEBI" id="CHEBI:18420"/>
        <label>2</label>
    </ligand>
</feature>
<dbReference type="SUPFAM" id="SSF51658">
    <property type="entry name" value="Xylose isomerase-like"/>
    <property type="match status" value="1"/>
</dbReference>
<comment type="cofactor">
    <cofactor evidence="9">
        <name>Mg(2+)</name>
        <dbReference type="ChEBI" id="CHEBI:18420"/>
    </cofactor>
    <text evidence="9">Binds 2 magnesium ions per subunit.</text>
</comment>